<keyword evidence="1" id="KW-0413">Isomerase</keyword>
<evidence type="ECO:0000313" key="2">
    <source>
        <dbReference type="Proteomes" id="UP001341444"/>
    </source>
</evidence>
<name>A0ABU6MIE7_9BACI</name>
<dbReference type="Proteomes" id="UP001341444">
    <property type="component" value="Unassembled WGS sequence"/>
</dbReference>
<accession>A0ABU6MIE7</accession>
<reference evidence="1 2" key="1">
    <citation type="submission" date="2023-03" db="EMBL/GenBank/DDBJ databases">
        <title>Bacillus Genome Sequencing.</title>
        <authorList>
            <person name="Dunlap C."/>
        </authorList>
    </citation>
    <scope>NUCLEOTIDE SEQUENCE [LARGE SCALE GENOMIC DNA]</scope>
    <source>
        <strain evidence="1 2">B-23453</strain>
    </source>
</reference>
<gene>
    <name evidence="1" type="ORF">P4T90_14320</name>
</gene>
<sequence length="163" mass="18731">MIVTITGKVTYSITLDPGTWIFDDRRIDMDTYFTSDRKEVDEDEEYTRATGRFFDREIKEGAISPPTLNTERKYLKERLLTGSFGIKLEPFLKNAEPLHDAQSFILILSDGEIKIPLKKAYNLILAFSKQGKPLKEDGPIHAYFEDGSNKENPIKHVQGFRVE</sequence>
<comment type="caution">
    <text evidence="1">The sequence shown here is derived from an EMBL/GenBank/DDBJ whole genome shotgun (WGS) entry which is preliminary data.</text>
</comment>
<keyword evidence="2" id="KW-1185">Reference proteome</keyword>
<protein>
    <submittedName>
        <fullName evidence="1">Peptidyl-prolyl cis-trans isomerase</fullName>
    </submittedName>
</protein>
<dbReference type="GO" id="GO:0016853">
    <property type="term" value="F:isomerase activity"/>
    <property type="evidence" value="ECO:0007669"/>
    <property type="project" value="UniProtKB-KW"/>
</dbReference>
<dbReference type="RefSeq" id="WP_066264882.1">
    <property type="nucleotide sequence ID" value="NZ_JARMAB010000021.1"/>
</dbReference>
<organism evidence="1 2">
    <name type="scientific">Heyndrickxia acidicola</name>
    <dbReference type="NCBI Taxonomy" id="209389"/>
    <lineage>
        <taxon>Bacteria</taxon>
        <taxon>Bacillati</taxon>
        <taxon>Bacillota</taxon>
        <taxon>Bacilli</taxon>
        <taxon>Bacillales</taxon>
        <taxon>Bacillaceae</taxon>
        <taxon>Heyndrickxia</taxon>
    </lineage>
</organism>
<evidence type="ECO:0000313" key="1">
    <source>
        <dbReference type="EMBL" id="MED1204219.1"/>
    </source>
</evidence>
<dbReference type="EMBL" id="JARMAB010000021">
    <property type="protein sequence ID" value="MED1204219.1"/>
    <property type="molecule type" value="Genomic_DNA"/>
</dbReference>
<proteinExistence type="predicted"/>